<evidence type="ECO:0000256" key="1">
    <source>
        <dbReference type="SAM" id="SignalP"/>
    </source>
</evidence>
<proteinExistence type="predicted"/>
<evidence type="ECO:0000259" key="2">
    <source>
        <dbReference type="Pfam" id="PF18962"/>
    </source>
</evidence>
<keyword evidence="1" id="KW-0732">Signal</keyword>
<dbReference type="InterPro" id="IPR026444">
    <property type="entry name" value="Secre_tail"/>
</dbReference>
<protein>
    <recommendedName>
        <fullName evidence="2">Secretion system C-terminal sorting domain-containing protein</fullName>
    </recommendedName>
</protein>
<dbReference type="Proteomes" id="UP000239872">
    <property type="component" value="Unassembled WGS sequence"/>
</dbReference>
<dbReference type="InterPro" id="IPR027828">
    <property type="entry name" value="DUF4465"/>
</dbReference>
<evidence type="ECO:0000313" key="3">
    <source>
        <dbReference type="EMBL" id="PQJ12581.1"/>
    </source>
</evidence>
<feature type="chain" id="PRO_5015596625" description="Secretion system C-terminal sorting domain-containing protein" evidence="1">
    <location>
        <begin position="20"/>
        <end position="334"/>
    </location>
</feature>
<accession>A0A2S7T129</accession>
<dbReference type="Gene3D" id="2.60.120.1350">
    <property type="entry name" value="Protein of unknown function DUF4465"/>
    <property type="match status" value="1"/>
</dbReference>
<feature type="signal peptide" evidence="1">
    <location>
        <begin position="1"/>
        <end position="19"/>
    </location>
</feature>
<sequence>MRKFTLLVTALAFAIVANAQTASSFEALTLVGTDTAYINYSNPGNDVGFTNGLVYYPCVYDTGFGAQYWSYGFAYSNMTDTVTSGYMNQYSAKTGIGYGGSAKYAVAYGIVNSLKLQGAAAGQSVNGFYITNSTYAYNSMRDGDGFAKQFGDTTGTGLTTGQGTAPDWCKVLIHGYKAGVVNLDTVEFYLADFRGATGTDHIVNTWQWVNLLPLGHVDSVTFTMSSSDNNAFGMKTPAYFCIDNFTTNETGVGVASVQPVAARIYPNPATTVLNIDLMDDNSQIVSIIDMKGSVVFSENITSKHIEINTSSLPSGAYILKLSGTSNATMRFIKE</sequence>
<feature type="domain" description="Secretion system C-terminal sorting" evidence="2">
    <location>
        <begin position="264"/>
        <end position="328"/>
    </location>
</feature>
<dbReference type="NCBIfam" id="TIGR04183">
    <property type="entry name" value="Por_Secre_tail"/>
    <property type="match status" value="1"/>
</dbReference>
<evidence type="ECO:0000313" key="4">
    <source>
        <dbReference type="Proteomes" id="UP000239872"/>
    </source>
</evidence>
<dbReference type="OrthoDB" id="975232at2"/>
<organism evidence="3 4">
    <name type="scientific">Flavipsychrobacter stenotrophus</name>
    <dbReference type="NCBI Taxonomy" id="2077091"/>
    <lineage>
        <taxon>Bacteria</taxon>
        <taxon>Pseudomonadati</taxon>
        <taxon>Bacteroidota</taxon>
        <taxon>Chitinophagia</taxon>
        <taxon>Chitinophagales</taxon>
        <taxon>Chitinophagaceae</taxon>
        <taxon>Flavipsychrobacter</taxon>
    </lineage>
</organism>
<reference evidence="3 4" key="1">
    <citation type="submission" date="2018-01" db="EMBL/GenBank/DDBJ databases">
        <title>A novel member of the phylum Bacteroidetes isolated from glacier ice.</title>
        <authorList>
            <person name="Liu Q."/>
            <person name="Xin Y.-H."/>
        </authorList>
    </citation>
    <scope>NUCLEOTIDE SEQUENCE [LARGE SCALE GENOMIC DNA]</scope>
    <source>
        <strain evidence="3 4">RB1R16</strain>
    </source>
</reference>
<dbReference type="Pfam" id="PF18962">
    <property type="entry name" value="Por_Secre_tail"/>
    <property type="match status" value="1"/>
</dbReference>
<name>A0A2S7T129_9BACT</name>
<dbReference type="RefSeq" id="WP_105037464.1">
    <property type="nucleotide sequence ID" value="NZ_PPSL01000001.1"/>
</dbReference>
<gene>
    <name evidence="3" type="ORF">CJD36_002205</name>
</gene>
<dbReference type="Pfam" id="PF14717">
    <property type="entry name" value="DUF4465"/>
    <property type="match status" value="1"/>
</dbReference>
<keyword evidence="4" id="KW-1185">Reference proteome</keyword>
<dbReference type="EMBL" id="PPSL01000001">
    <property type="protein sequence ID" value="PQJ12581.1"/>
    <property type="molecule type" value="Genomic_DNA"/>
</dbReference>
<dbReference type="AlphaFoldDB" id="A0A2S7T129"/>
<comment type="caution">
    <text evidence="3">The sequence shown here is derived from an EMBL/GenBank/DDBJ whole genome shotgun (WGS) entry which is preliminary data.</text>
</comment>